<dbReference type="InterPro" id="IPR045851">
    <property type="entry name" value="AMP-bd_C_sf"/>
</dbReference>
<dbReference type="AlphaFoldDB" id="A0A9W9CXC6"/>
<organism evidence="6 7">
    <name type="scientific">Gnomoniopsis smithogilvyi</name>
    <dbReference type="NCBI Taxonomy" id="1191159"/>
    <lineage>
        <taxon>Eukaryota</taxon>
        <taxon>Fungi</taxon>
        <taxon>Dikarya</taxon>
        <taxon>Ascomycota</taxon>
        <taxon>Pezizomycotina</taxon>
        <taxon>Sordariomycetes</taxon>
        <taxon>Sordariomycetidae</taxon>
        <taxon>Diaporthales</taxon>
        <taxon>Gnomoniaceae</taxon>
        <taxon>Gnomoniopsis</taxon>
    </lineage>
</organism>
<comment type="similarity">
    <text evidence="4">Belongs to the NRP synthetase family.</text>
</comment>
<keyword evidence="7" id="KW-1185">Reference proteome</keyword>
<evidence type="ECO:0000256" key="4">
    <source>
        <dbReference type="ARBA" id="ARBA00029454"/>
    </source>
</evidence>
<dbReference type="Gene3D" id="3.40.50.12780">
    <property type="entry name" value="N-terminal domain of ligase-like"/>
    <property type="match status" value="1"/>
</dbReference>
<dbReference type="EMBL" id="JAPEVB010000003">
    <property type="protein sequence ID" value="KAJ4390996.1"/>
    <property type="molecule type" value="Genomic_DNA"/>
</dbReference>
<dbReference type="Pfam" id="PF00550">
    <property type="entry name" value="PP-binding"/>
    <property type="match status" value="1"/>
</dbReference>
<sequence>MYGPTEATCGATITELRPNKQITVGPPNPSTRIYILDRQGRLLPRGAVGEVYLAGVQVAAGYVGGPTAERFLADSVNPQYKGECMYKTGDLGYWLEDGDLMLIGRQDRQIKLRGFRIDLDDLEHRIKGAYERCTAAAVALEKDQLVALVQPANLEMQTFRSLIRECIPSYAIPFKMKAVDSFPRTAFGKRDYQTIISRFGSLSGPEPIDSSRYTANSLKPLLTRALREVFSLPDDSVIDDESNLRDLGGDSLTAVSLSHQVADVYYDKKLAPAARQYSQITVLNATPQEVGFWSTYLRGHQCQKPFSIGNSKTPRSSWSGSSYVCQVDEILHENMLRFSYLEKVTMHQLALGAVAVALSYQAGTCDIILGAPFANRRTEEDCNVVGLFLEPLPVRIQYPETIDFTNLLGHASDMFSGGTHRHTRSFISAVRQSSRAALSHAIPWNQLLSHLDTKPSFPDHPIFEAMVTFHEQDTQGQSVFRVPGAEFIPTWSEGAKFKLMAEFTTTSAGTLGLRLEYSDECFEVREVRLLSRLIAEALREITEGKDYPSIIKALRNIK</sequence>
<dbReference type="Pfam" id="PF00501">
    <property type="entry name" value="AMP-binding"/>
    <property type="match status" value="1"/>
</dbReference>
<dbReference type="InterPro" id="IPR042099">
    <property type="entry name" value="ANL_N_sf"/>
</dbReference>
<name>A0A9W9CXC6_9PEZI</name>
<comment type="caution">
    <text evidence="6">The sequence shown here is derived from an EMBL/GenBank/DDBJ whole genome shotgun (WGS) entry which is preliminary data.</text>
</comment>
<dbReference type="OrthoDB" id="416786at2759"/>
<dbReference type="InterPro" id="IPR036736">
    <property type="entry name" value="ACP-like_sf"/>
</dbReference>
<evidence type="ECO:0000256" key="1">
    <source>
        <dbReference type="ARBA" id="ARBA00022450"/>
    </source>
</evidence>
<evidence type="ECO:0000256" key="3">
    <source>
        <dbReference type="ARBA" id="ARBA00022598"/>
    </source>
</evidence>
<reference evidence="6" key="1">
    <citation type="submission" date="2022-10" db="EMBL/GenBank/DDBJ databases">
        <title>Tapping the CABI collections for fungal endophytes: first genome assemblies for Collariella, Neodidymelliopsis, Ascochyta clinopodiicola, Didymella pomorum, Didymosphaeria variabile, Neocosmospora piperis and Neocucurbitaria cava.</title>
        <authorList>
            <person name="Hill R."/>
        </authorList>
    </citation>
    <scope>NUCLEOTIDE SEQUENCE</scope>
    <source>
        <strain evidence="6">IMI 355082</strain>
    </source>
</reference>
<keyword evidence="1" id="KW-0596">Phosphopantetheine</keyword>
<dbReference type="GO" id="GO:0044550">
    <property type="term" value="P:secondary metabolite biosynthetic process"/>
    <property type="evidence" value="ECO:0007669"/>
    <property type="project" value="TreeGrafter"/>
</dbReference>
<dbReference type="GO" id="GO:0005737">
    <property type="term" value="C:cytoplasm"/>
    <property type="evidence" value="ECO:0007669"/>
    <property type="project" value="TreeGrafter"/>
</dbReference>
<dbReference type="GO" id="GO:0016874">
    <property type="term" value="F:ligase activity"/>
    <property type="evidence" value="ECO:0007669"/>
    <property type="project" value="UniProtKB-KW"/>
</dbReference>
<dbReference type="Gene3D" id="3.30.559.30">
    <property type="entry name" value="Nonribosomal peptide synthetase, condensation domain"/>
    <property type="match status" value="1"/>
</dbReference>
<dbReference type="GO" id="GO:0031177">
    <property type="term" value="F:phosphopantetheine binding"/>
    <property type="evidence" value="ECO:0007669"/>
    <property type="project" value="TreeGrafter"/>
</dbReference>
<dbReference type="Gene3D" id="1.10.1200.10">
    <property type="entry name" value="ACP-like"/>
    <property type="match status" value="1"/>
</dbReference>
<dbReference type="GO" id="GO:0043041">
    <property type="term" value="P:amino acid activation for nonribosomal peptide biosynthetic process"/>
    <property type="evidence" value="ECO:0007669"/>
    <property type="project" value="TreeGrafter"/>
</dbReference>
<protein>
    <recommendedName>
        <fullName evidence="5">Carrier domain-containing protein</fullName>
    </recommendedName>
</protein>
<dbReference type="SUPFAM" id="SSF47336">
    <property type="entry name" value="ACP-like"/>
    <property type="match status" value="1"/>
</dbReference>
<dbReference type="Proteomes" id="UP001140453">
    <property type="component" value="Unassembled WGS sequence"/>
</dbReference>
<accession>A0A9W9CXC6</accession>
<evidence type="ECO:0000259" key="5">
    <source>
        <dbReference type="PROSITE" id="PS50075"/>
    </source>
</evidence>
<evidence type="ECO:0000313" key="7">
    <source>
        <dbReference type="Proteomes" id="UP001140453"/>
    </source>
</evidence>
<dbReference type="PANTHER" id="PTHR45527">
    <property type="entry name" value="NONRIBOSOMAL PEPTIDE SYNTHETASE"/>
    <property type="match status" value="1"/>
</dbReference>
<dbReference type="Pfam" id="PF00668">
    <property type="entry name" value="Condensation"/>
    <property type="match status" value="1"/>
</dbReference>
<dbReference type="InterPro" id="IPR001242">
    <property type="entry name" value="Condensation_dom"/>
</dbReference>
<dbReference type="InterPro" id="IPR009081">
    <property type="entry name" value="PP-bd_ACP"/>
</dbReference>
<dbReference type="PROSITE" id="PS50075">
    <property type="entry name" value="CARRIER"/>
    <property type="match status" value="1"/>
</dbReference>
<dbReference type="SUPFAM" id="SSF56801">
    <property type="entry name" value="Acetyl-CoA synthetase-like"/>
    <property type="match status" value="1"/>
</dbReference>
<gene>
    <name evidence="6" type="ORF">N0V93_004595</name>
</gene>
<dbReference type="SUPFAM" id="SSF52777">
    <property type="entry name" value="CoA-dependent acyltransferases"/>
    <property type="match status" value="1"/>
</dbReference>
<keyword evidence="2" id="KW-0597">Phosphoprotein</keyword>
<dbReference type="InterPro" id="IPR000873">
    <property type="entry name" value="AMP-dep_synth/lig_dom"/>
</dbReference>
<keyword evidence="3" id="KW-0436">Ligase</keyword>
<feature type="domain" description="Carrier" evidence="5">
    <location>
        <begin position="216"/>
        <end position="301"/>
    </location>
</feature>
<proteinExistence type="inferred from homology"/>
<evidence type="ECO:0000313" key="6">
    <source>
        <dbReference type="EMBL" id="KAJ4390996.1"/>
    </source>
</evidence>
<dbReference type="Gene3D" id="3.30.300.30">
    <property type="match status" value="1"/>
</dbReference>
<dbReference type="PANTHER" id="PTHR45527:SF11">
    <property type="entry name" value="NONRIBOSOMAL PEPTIDE SYNTHETASE 5"/>
    <property type="match status" value="1"/>
</dbReference>
<evidence type="ECO:0000256" key="2">
    <source>
        <dbReference type="ARBA" id="ARBA00022553"/>
    </source>
</evidence>